<dbReference type="Gene3D" id="3.40.50.1820">
    <property type="entry name" value="alpha/beta hydrolase"/>
    <property type="match status" value="1"/>
</dbReference>
<dbReference type="InterPro" id="IPR029058">
    <property type="entry name" value="AB_hydrolase_fold"/>
</dbReference>
<dbReference type="AlphaFoldDB" id="A0A1H6UUF9"/>
<organism evidence="2 3">
    <name type="scientific">Azotobacter beijerinckii</name>
    <dbReference type="NCBI Taxonomy" id="170623"/>
    <lineage>
        <taxon>Bacteria</taxon>
        <taxon>Pseudomonadati</taxon>
        <taxon>Pseudomonadota</taxon>
        <taxon>Gammaproteobacteria</taxon>
        <taxon>Pseudomonadales</taxon>
        <taxon>Pseudomonadaceae</taxon>
        <taxon>Azotobacter</taxon>
    </lineage>
</organism>
<dbReference type="Proteomes" id="UP000199250">
    <property type="component" value="Unassembled WGS sequence"/>
</dbReference>
<dbReference type="SUPFAM" id="SSF53474">
    <property type="entry name" value="alpha/beta-Hydrolases"/>
    <property type="match status" value="1"/>
</dbReference>
<gene>
    <name evidence="2" type="ORF">SAMN04244572_02239</name>
</gene>
<name>A0A1H6UUF9_9GAMM</name>
<dbReference type="RefSeq" id="WP_090731582.1">
    <property type="nucleotide sequence ID" value="NZ_FNYQ01000034.1"/>
</dbReference>
<dbReference type="OrthoDB" id="2004167at2"/>
<evidence type="ECO:0000313" key="2">
    <source>
        <dbReference type="EMBL" id="SEI95888.1"/>
    </source>
</evidence>
<evidence type="ECO:0000259" key="1">
    <source>
        <dbReference type="Pfam" id="PF00561"/>
    </source>
</evidence>
<reference evidence="2 3" key="1">
    <citation type="submission" date="2016-10" db="EMBL/GenBank/DDBJ databases">
        <authorList>
            <person name="de Groot N.N."/>
        </authorList>
    </citation>
    <scope>NUCLEOTIDE SEQUENCE [LARGE SCALE GENOMIC DNA]</scope>
    <source>
        <strain evidence="2 3">DSM 373</strain>
    </source>
</reference>
<protein>
    <submittedName>
        <fullName evidence="2">Triacylglycerol lipase</fullName>
    </submittedName>
</protein>
<sequence>MGMPLETRYPIVLVHGLLGFVRLPGHSYWNGIDVALRRRGVAVYPVRLSGVHDNEALGAQLLERIAAIRDASGAPRVNLLGHSQGGLSARYAAARRPDWVASVTTVATPNHGSEVADRLRGRLPPSGRRERLLARGIEGLARLMERLECAEPGLCLPLDGPASLLALTSAGMAAFNARYPQGLPGSWGGEGTGEVDGVRYYSWSGILPARDDAAVGFDPGHALCRQLARCFVREAGQNDGLVGRFSSHLGKVIRSDYPFDHLDVINRCEGRREGAADPLGVYLEHLARLAEAGL</sequence>
<evidence type="ECO:0000313" key="3">
    <source>
        <dbReference type="Proteomes" id="UP000199250"/>
    </source>
</evidence>
<feature type="domain" description="AB hydrolase-1" evidence="1">
    <location>
        <begin position="9"/>
        <end position="134"/>
    </location>
</feature>
<proteinExistence type="predicted"/>
<dbReference type="InterPro" id="IPR000073">
    <property type="entry name" value="AB_hydrolase_1"/>
</dbReference>
<dbReference type="Pfam" id="PF00561">
    <property type="entry name" value="Abhydrolase_1"/>
    <property type="match status" value="1"/>
</dbReference>
<accession>A0A1H6UUF9</accession>
<dbReference type="EMBL" id="FNYQ01000034">
    <property type="protein sequence ID" value="SEI95888.1"/>
    <property type="molecule type" value="Genomic_DNA"/>
</dbReference>